<feature type="region of interest" description="Disordered" evidence="1">
    <location>
        <begin position="881"/>
        <end position="909"/>
    </location>
</feature>
<comment type="caution">
    <text evidence="3">The sequence shown here is derived from an EMBL/GenBank/DDBJ whole genome shotgun (WGS) entry which is preliminary data.</text>
</comment>
<organism evidence="3 4">
    <name type="scientific">Cymbomonas tetramitiformis</name>
    <dbReference type="NCBI Taxonomy" id="36881"/>
    <lineage>
        <taxon>Eukaryota</taxon>
        <taxon>Viridiplantae</taxon>
        <taxon>Chlorophyta</taxon>
        <taxon>Pyramimonadophyceae</taxon>
        <taxon>Pyramimonadales</taxon>
        <taxon>Pyramimonadaceae</taxon>
        <taxon>Cymbomonas</taxon>
    </lineage>
</organism>
<sequence length="924" mass="102933">MGILEDHGELAAQQLGALVDVLAEVPLQRSYVTLPGALFLDPECADINFNIPDLWASSRALFDGLQARHQEHVKSHIAYSTNLTDTDENVRGLASRCFIDLGTRGSPYCCMIARELEAMEDRGEPWEMTAASARVLANLGNAMCDQWQRHRALLERLLLHMPAKDYKKFGCKDPGFWHQDALRQHIELYPAKVQQMLVLLRDPAKPDTRLVAACVLGNLSAASPLVVTAMQLLAADSDSRVREQALRLGYQALCQAEEAEFLMPGAWVGALTEVLASLVGVDLIPTYYDTNHIYHIECRNRVSGIEQLWASRLARALGALAAQATRKLNTDMEHGRSLQAAALGEEERACNMTQAQELFSEMDTQRSGSVSFAEFNIWLQNGGVDVLWNIKQGQGDRLFAYLASLDHTACRCDYYDTDLSRWDVQGLRSDIDVIKAEAASQTVALEELLACLETYEPNLAKRTDVRTVFNTVASFLTIASCALLRKKVQSQELQSVLDTLGDAAVGEHTVATRAPVLAASVQDKITEQLDCLCARLRLQFLRAIPRERLRPPLRCPFCPGNSFGGFMCDMSFAEHLKHIHNQMSMPMRCPYCIKKNKQFANMRNWLAHRDAVHDDMRAKPNKQGDYDYYMVSQIEFDKVHHTYLEAQDRTRATALQNLSRGVDVIKRISRDALGSKEMTFRGDENDRNVLWTSLVKSLQTVFEQKDSSNEALLDLIDAMKEVNAVYNTPYSRSLTRASLVAIRNSACGALDEMVAEKQFLASLDLVFYEKLVVTPLRLDVELAIYAHILEMWVQANPNPDRVKHLDAAGTIAPLRVLRHRYLAFTLDTLVCKQLIAKFEEQLTTAGLTLTARKSTIEEHPPRRNSSFRPRRLTVVFTIPNNNKASKSGAHVSEGIPPATQTPLLDAAPAGTVNASGAGASGMSA</sequence>
<reference evidence="3 4" key="1">
    <citation type="journal article" date="2015" name="Genome Biol. Evol.">
        <title>Comparative Genomics of a Bacterivorous Green Alga Reveals Evolutionary Causalities and Consequences of Phago-Mixotrophic Mode of Nutrition.</title>
        <authorList>
            <person name="Burns J.A."/>
            <person name="Paasch A."/>
            <person name="Narechania A."/>
            <person name="Kim E."/>
        </authorList>
    </citation>
    <scope>NUCLEOTIDE SEQUENCE [LARGE SCALE GENOMIC DNA]</scope>
    <source>
        <strain evidence="3 4">PLY_AMNH</strain>
    </source>
</reference>
<evidence type="ECO:0000259" key="2">
    <source>
        <dbReference type="PROSITE" id="PS50222"/>
    </source>
</evidence>
<feature type="domain" description="EF-hand" evidence="2">
    <location>
        <begin position="350"/>
        <end position="385"/>
    </location>
</feature>
<dbReference type="Proteomes" id="UP001190700">
    <property type="component" value="Unassembled WGS sequence"/>
</dbReference>
<dbReference type="InterPro" id="IPR011989">
    <property type="entry name" value="ARM-like"/>
</dbReference>
<evidence type="ECO:0000313" key="4">
    <source>
        <dbReference type="Proteomes" id="UP001190700"/>
    </source>
</evidence>
<dbReference type="PROSITE" id="PS50222">
    <property type="entry name" value="EF_HAND_2"/>
    <property type="match status" value="1"/>
</dbReference>
<protein>
    <recommendedName>
        <fullName evidence="2">EF-hand domain-containing protein</fullName>
    </recommendedName>
</protein>
<gene>
    <name evidence="3" type="ORF">CYMTET_49350</name>
</gene>
<accession>A0AAE0BQD9</accession>
<dbReference type="EMBL" id="LGRX02033537">
    <property type="protein sequence ID" value="KAK3240841.1"/>
    <property type="molecule type" value="Genomic_DNA"/>
</dbReference>
<dbReference type="InterPro" id="IPR002048">
    <property type="entry name" value="EF_hand_dom"/>
</dbReference>
<dbReference type="GO" id="GO:0005509">
    <property type="term" value="F:calcium ion binding"/>
    <property type="evidence" value="ECO:0007669"/>
    <property type="project" value="InterPro"/>
</dbReference>
<dbReference type="AlphaFoldDB" id="A0AAE0BQD9"/>
<proteinExistence type="predicted"/>
<dbReference type="InterPro" id="IPR016024">
    <property type="entry name" value="ARM-type_fold"/>
</dbReference>
<name>A0AAE0BQD9_9CHLO</name>
<dbReference type="Gene3D" id="1.25.10.10">
    <property type="entry name" value="Leucine-rich Repeat Variant"/>
    <property type="match status" value="1"/>
</dbReference>
<dbReference type="SUPFAM" id="SSF48371">
    <property type="entry name" value="ARM repeat"/>
    <property type="match status" value="1"/>
</dbReference>
<evidence type="ECO:0000256" key="1">
    <source>
        <dbReference type="SAM" id="MobiDB-lite"/>
    </source>
</evidence>
<evidence type="ECO:0000313" key="3">
    <source>
        <dbReference type="EMBL" id="KAK3240841.1"/>
    </source>
</evidence>
<keyword evidence="4" id="KW-1185">Reference proteome</keyword>